<gene>
    <name evidence="2" type="primary">Spag6</name>
    <name evidence="2" type="ORF">SPIL2461_LOCUS21755</name>
</gene>
<dbReference type="Proteomes" id="UP000649617">
    <property type="component" value="Unassembled WGS sequence"/>
</dbReference>
<evidence type="ECO:0000256" key="1">
    <source>
        <dbReference type="SAM" id="SignalP"/>
    </source>
</evidence>
<feature type="signal peptide" evidence="1">
    <location>
        <begin position="1"/>
        <end position="18"/>
    </location>
</feature>
<dbReference type="AlphaFoldDB" id="A0A812XT19"/>
<keyword evidence="3" id="KW-1185">Reference proteome</keyword>
<feature type="non-terminal residue" evidence="2">
    <location>
        <position position="1"/>
    </location>
</feature>
<proteinExistence type="predicted"/>
<dbReference type="EMBL" id="CAJNIZ010046566">
    <property type="protein sequence ID" value="CAE7751385.1"/>
    <property type="molecule type" value="Genomic_DNA"/>
</dbReference>
<dbReference type="OrthoDB" id="10571198at2759"/>
<keyword evidence="1" id="KW-0732">Signal</keyword>
<evidence type="ECO:0000313" key="3">
    <source>
        <dbReference type="Proteomes" id="UP000649617"/>
    </source>
</evidence>
<accession>A0A812XT19</accession>
<comment type="caution">
    <text evidence="2">The sequence shown here is derived from an EMBL/GenBank/DDBJ whole genome shotgun (WGS) entry which is preliminary data.</text>
</comment>
<sequence>MWSAWVMMLGVLVMPGHAAQGIPEENDGQCLLSRKRVSRPPLKDMLAGSVTSGSRKHAAVLQQHAAKASDPLDHIAWDQQLRDYKMVADDVAPAVSTDRCPLQRIDAQKASKAEVKHLDKPVIFTNVFDPEEDWPSDLSKEELMDRYGDVELYDGAFDHLGAGSFLRDHVGDVQTVEDATKAKQPGNLIFFEDEVSNKMVTKILDFVKSKIPEESRDVVLPE</sequence>
<organism evidence="2 3">
    <name type="scientific">Symbiodinium pilosum</name>
    <name type="common">Dinoflagellate</name>
    <dbReference type="NCBI Taxonomy" id="2952"/>
    <lineage>
        <taxon>Eukaryota</taxon>
        <taxon>Sar</taxon>
        <taxon>Alveolata</taxon>
        <taxon>Dinophyceae</taxon>
        <taxon>Suessiales</taxon>
        <taxon>Symbiodiniaceae</taxon>
        <taxon>Symbiodinium</taxon>
    </lineage>
</organism>
<evidence type="ECO:0000313" key="2">
    <source>
        <dbReference type="EMBL" id="CAE7751385.1"/>
    </source>
</evidence>
<feature type="chain" id="PRO_5032343176" evidence="1">
    <location>
        <begin position="19"/>
        <end position="222"/>
    </location>
</feature>
<reference evidence="2" key="1">
    <citation type="submission" date="2021-02" db="EMBL/GenBank/DDBJ databases">
        <authorList>
            <person name="Dougan E. K."/>
            <person name="Rhodes N."/>
            <person name="Thang M."/>
            <person name="Chan C."/>
        </authorList>
    </citation>
    <scope>NUCLEOTIDE SEQUENCE</scope>
</reference>
<protein>
    <submittedName>
        <fullName evidence="2">Spag6 protein</fullName>
    </submittedName>
</protein>
<name>A0A812XT19_SYMPI</name>